<accession>A0A0G0GAN9</accession>
<evidence type="ECO:0000256" key="3">
    <source>
        <dbReference type="ARBA" id="ARBA00022692"/>
    </source>
</evidence>
<evidence type="ECO:0000256" key="9">
    <source>
        <dbReference type="PIRNR" id="PIRNR002869"/>
    </source>
</evidence>
<dbReference type="GO" id="GO:0009252">
    <property type="term" value="P:peptidoglycan biosynthetic process"/>
    <property type="evidence" value="ECO:0007669"/>
    <property type="project" value="UniProtKB-UniRule"/>
</dbReference>
<comment type="function">
    <text evidence="8 9">Involved in peptidoglycan biosynthesis. Transports lipid-linked peptidoglycan precursors from the inner to the outer leaflet of the cytoplasmic membrane.</text>
</comment>
<keyword evidence="7 8" id="KW-0472">Membrane</keyword>
<keyword evidence="4 8" id="KW-0133">Cell shape</keyword>
<dbReference type="GO" id="GO:0008360">
    <property type="term" value="P:regulation of cell shape"/>
    <property type="evidence" value="ECO:0007669"/>
    <property type="project" value="UniProtKB-UniRule"/>
</dbReference>
<feature type="transmembrane region" description="Helical" evidence="8">
    <location>
        <begin position="483"/>
        <end position="504"/>
    </location>
</feature>
<dbReference type="PATRIC" id="fig|1618333.3.peg.305"/>
<comment type="caution">
    <text evidence="10">The sequence shown here is derived from an EMBL/GenBank/DDBJ whole genome shotgun (WGS) entry which is preliminary data.</text>
</comment>
<dbReference type="PRINTS" id="PR01806">
    <property type="entry name" value="VIRFACTRMVIN"/>
</dbReference>
<evidence type="ECO:0000256" key="7">
    <source>
        <dbReference type="ARBA" id="ARBA00023136"/>
    </source>
</evidence>
<reference evidence="10 11" key="1">
    <citation type="journal article" date="2015" name="Nature">
        <title>rRNA introns, odd ribosomes, and small enigmatic genomes across a large radiation of phyla.</title>
        <authorList>
            <person name="Brown C.T."/>
            <person name="Hug L.A."/>
            <person name="Thomas B.C."/>
            <person name="Sharon I."/>
            <person name="Castelle C.J."/>
            <person name="Singh A."/>
            <person name="Wilkins M.J."/>
            <person name="Williams K.H."/>
            <person name="Banfield J.F."/>
        </authorList>
    </citation>
    <scope>NUCLEOTIDE SEQUENCE [LARGE SCALE GENOMIC DNA]</scope>
</reference>
<dbReference type="InterPro" id="IPR004268">
    <property type="entry name" value="MurJ"/>
</dbReference>
<evidence type="ECO:0000256" key="2">
    <source>
        <dbReference type="ARBA" id="ARBA00022475"/>
    </source>
</evidence>
<feature type="transmembrane region" description="Helical" evidence="8">
    <location>
        <begin position="411"/>
        <end position="433"/>
    </location>
</feature>
<sequence>MKIKFLFGENSIKVATYILVVTLFVSNILGVLRDHFLAQKIPTDMLDTYFAAFRIPDFIFNIIILGAISAAFIPIFSNLLVEDKDKKALKVANTIISTGFVVILLACIILYFIMPYLIPFLTPHFSQEKINTTISISRLLLFSPLIFTLSYFFSGILNSYKKFLITSLAPLIYNLFIILGTLIFSDRYGVYGPVIGVIIGAFFHMLIQLFPLYKMGFKISININFFDPIVKRVIRLMIPRSIGLGANHILLMVFTAIASGLENGAISMYSLADNIQTMPTVVFGTSVATALFPTLSQAVSLNKVVDITQYLQKAILSILYYLIPISVAVILLRIQLVRLMLGSGHFGWEQTILTADTLGLFAVSLVFSGLIPLFAKTFYAFKDTKTPTYISIISIIISIICAVILTKYIGVIGLALAFSVGSFINASLLFYFLNHKVDVISEKIIFTQGFKIIIASIFMTIAIQWSKTYIGIAYDLRYGSEVLLQFIFASSVGLITYFVVTWVINLPAEKYQPLLIPQLLLKLTQNGRKNKN</sequence>
<evidence type="ECO:0000313" key="11">
    <source>
        <dbReference type="Proteomes" id="UP000034316"/>
    </source>
</evidence>
<evidence type="ECO:0000256" key="6">
    <source>
        <dbReference type="ARBA" id="ARBA00022989"/>
    </source>
</evidence>
<keyword evidence="6 8" id="KW-1133">Transmembrane helix</keyword>
<feature type="transmembrane region" description="Helical" evidence="8">
    <location>
        <begin position="93"/>
        <end position="114"/>
    </location>
</feature>
<feature type="transmembrane region" description="Helical" evidence="8">
    <location>
        <begin position="314"/>
        <end position="337"/>
    </location>
</feature>
<feature type="transmembrane region" description="Helical" evidence="8">
    <location>
        <begin position="134"/>
        <end position="156"/>
    </location>
</feature>
<comment type="similarity">
    <text evidence="8 9">Belongs to the MurJ/MviN family.</text>
</comment>
<dbReference type="PANTHER" id="PTHR47019:SF1">
    <property type="entry name" value="LIPID II FLIPPASE MURJ"/>
    <property type="match status" value="1"/>
</dbReference>
<keyword evidence="5 8" id="KW-0573">Peptidoglycan synthesis</keyword>
<keyword evidence="8 9" id="KW-0961">Cell wall biogenesis/degradation</keyword>
<keyword evidence="3 8" id="KW-0812">Transmembrane</keyword>
<feature type="transmembrane region" description="Helical" evidence="8">
    <location>
        <begin position="387"/>
        <end position="405"/>
    </location>
</feature>
<evidence type="ECO:0000256" key="1">
    <source>
        <dbReference type="ARBA" id="ARBA00004651"/>
    </source>
</evidence>
<evidence type="ECO:0000313" key="10">
    <source>
        <dbReference type="EMBL" id="KKP88777.1"/>
    </source>
</evidence>
<feature type="transmembrane region" description="Helical" evidence="8">
    <location>
        <begin position="190"/>
        <end position="213"/>
    </location>
</feature>
<dbReference type="GO" id="GO:0034204">
    <property type="term" value="P:lipid translocation"/>
    <property type="evidence" value="ECO:0007669"/>
    <property type="project" value="TreeGrafter"/>
</dbReference>
<feature type="transmembrane region" description="Helical" evidence="8">
    <location>
        <begin position="281"/>
        <end position="302"/>
    </location>
</feature>
<evidence type="ECO:0000256" key="4">
    <source>
        <dbReference type="ARBA" id="ARBA00022960"/>
    </source>
</evidence>
<feature type="transmembrane region" description="Helical" evidence="8">
    <location>
        <begin position="445"/>
        <end position="463"/>
    </location>
</feature>
<dbReference type="GO" id="GO:0071555">
    <property type="term" value="P:cell wall organization"/>
    <property type="evidence" value="ECO:0007669"/>
    <property type="project" value="UniProtKB-UniRule"/>
</dbReference>
<feature type="transmembrane region" description="Helical" evidence="8">
    <location>
        <begin position="12"/>
        <end position="32"/>
    </location>
</feature>
<dbReference type="Pfam" id="PF03023">
    <property type="entry name" value="MurJ"/>
    <property type="match status" value="1"/>
</dbReference>
<dbReference type="GO" id="GO:0015648">
    <property type="term" value="F:lipid-linked peptidoglycan transporter activity"/>
    <property type="evidence" value="ECO:0007669"/>
    <property type="project" value="UniProtKB-UniRule"/>
</dbReference>
<dbReference type="GO" id="GO:0005886">
    <property type="term" value="C:plasma membrane"/>
    <property type="evidence" value="ECO:0007669"/>
    <property type="project" value="UniProtKB-SubCell"/>
</dbReference>
<dbReference type="STRING" id="1618333.UR93_C0008G0006"/>
<keyword evidence="8 9" id="KW-0813">Transport</keyword>
<feature type="transmembrane region" description="Helical" evidence="8">
    <location>
        <begin position="163"/>
        <end position="184"/>
    </location>
</feature>
<feature type="transmembrane region" description="Helical" evidence="8">
    <location>
        <begin position="241"/>
        <end position="261"/>
    </location>
</feature>
<dbReference type="NCBIfam" id="TIGR01695">
    <property type="entry name" value="murJ_mviN"/>
    <property type="match status" value="1"/>
</dbReference>
<dbReference type="PANTHER" id="PTHR47019">
    <property type="entry name" value="LIPID II FLIPPASE MURJ"/>
    <property type="match status" value="1"/>
</dbReference>
<organism evidence="10 11">
    <name type="scientific">Berkelbacteria bacterium GW2011_GWA2_35_9</name>
    <dbReference type="NCBI Taxonomy" id="1618333"/>
    <lineage>
        <taxon>Bacteria</taxon>
        <taxon>Candidatus Berkelbacteria</taxon>
    </lineage>
</organism>
<dbReference type="EMBL" id="LBRB01000008">
    <property type="protein sequence ID" value="KKP88777.1"/>
    <property type="molecule type" value="Genomic_DNA"/>
</dbReference>
<evidence type="ECO:0000256" key="8">
    <source>
        <dbReference type="HAMAP-Rule" id="MF_02078"/>
    </source>
</evidence>
<name>A0A0G0GAN9_9BACT</name>
<comment type="subcellular location">
    <subcellularLocation>
        <location evidence="1 8">Cell membrane</location>
        <topology evidence="1 8">Multi-pass membrane protein</topology>
    </subcellularLocation>
</comment>
<comment type="pathway">
    <text evidence="8">Cell wall biogenesis; peptidoglycan biosynthesis.</text>
</comment>
<dbReference type="CDD" id="cd13123">
    <property type="entry name" value="MATE_MurJ_like"/>
    <property type="match status" value="1"/>
</dbReference>
<dbReference type="InterPro" id="IPR051050">
    <property type="entry name" value="Lipid_II_flippase_MurJ/MviN"/>
</dbReference>
<evidence type="ECO:0000256" key="5">
    <source>
        <dbReference type="ARBA" id="ARBA00022984"/>
    </source>
</evidence>
<protein>
    <recommendedName>
        <fullName evidence="8">Probable lipid II flippase MurJ</fullName>
    </recommendedName>
</protein>
<feature type="transmembrane region" description="Helical" evidence="8">
    <location>
        <begin position="357"/>
        <end position="375"/>
    </location>
</feature>
<gene>
    <name evidence="8" type="primary">murJ</name>
    <name evidence="10" type="ORF">UR93_C0008G0006</name>
</gene>
<dbReference type="PIRSF" id="PIRSF002869">
    <property type="entry name" value="MviN"/>
    <property type="match status" value="1"/>
</dbReference>
<keyword evidence="2 8" id="KW-1003">Cell membrane</keyword>
<dbReference type="HAMAP" id="MF_02078">
    <property type="entry name" value="MurJ_MviN"/>
    <property type="match status" value="1"/>
</dbReference>
<feature type="transmembrane region" description="Helical" evidence="8">
    <location>
        <begin position="58"/>
        <end position="81"/>
    </location>
</feature>
<dbReference type="Proteomes" id="UP000034316">
    <property type="component" value="Unassembled WGS sequence"/>
</dbReference>
<proteinExistence type="inferred from homology"/>
<dbReference type="AlphaFoldDB" id="A0A0G0GAN9"/>
<dbReference type="UniPathway" id="UPA00219"/>